<dbReference type="EMBL" id="AP023359">
    <property type="protein sequence ID" value="BCJ67278.1"/>
    <property type="molecule type" value="Genomic_DNA"/>
</dbReference>
<evidence type="ECO:0000256" key="3">
    <source>
        <dbReference type="ARBA" id="ARBA00022448"/>
    </source>
</evidence>
<evidence type="ECO:0000256" key="4">
    <source>
        <dbReference type="ARBA" id="ARBA00022729"/>
    </source>
</evidence>
<dbReference type="Gene3D" id="3.10.105.10">
    <property type="entry name" value="Dipeptide-binding Protein, Domain 3"/>
    <property type="match status" value="1"/>
</dbReference>
<evidence type="ECO:0000256" key="1">
    <source>
        <dbReference type="ARBA" id="ARBA00004196"/>
    </source>
</evidence>
<keyword evidence="7" id="KW-1185">Reference proteome</keyword>
<evidence type="ECO:0000259" key="5">
    <source>
        <dbReference type="Pfam" id="PF00496"/>
    </source>
</evidence>
<dbReference type="InterPro" id="IPR039424">
    <property type="entry name" value="SBP_5"/>
</dbReference>
<dbReference type="PANTHER" id="PTHR30290">
    <property type="entry name" value="PERIPLASMIC BINDING COMPONENT OF ABC TRANSPORTER"/>
    <property type="match status" value="1"/>
</dbReference>
<proteinExistence type="inferred from homology"/>
<keyword evidence="4" id="KW-0732">Signal</keyword>
<name>A0A810N695_9ACTN</name>
<gene>
    <name evidence="6" type="ORF">Prubr_42990</name>
</gene>
<evidence type="ECO:0000256" key="2">
    <source>
        <dbReference type="ARBA" id="ARBA00005695"/>
    </source>
</evidence>
<feature type="domain" description="Solute-binding protein family 5" evidence="5">
    <location>
        <begin position="90"/>
        <end position="419"/>
    </location>
</feature>
<comment type="similarity">
    <text evidence="2">Belongs to the bacterial solute-binding protein 5 family.</text>
</comment>
<dbReference type="SUPFAM" id="SSF53850">
    <property type="entry name" value="Periplasmic binding protein-like II"/>
    <property type="match status" value="1"/>
</dbReference>
<evidence type="ECO:0000313" key="7">
    <source>
        <dbReference type="Proteomes" id="UP000680866"/>
    </source>
</evidence>
<protein>
    <recommendedName>
        <fullName evidence="5">Solute-binding protein family 5 domain-containing protein</fullName>
    </recommendedName>
</protein>
<evidence type="ECO:0000313" key="6">
    <source>
        <dbReference type="EMBL" id="BCJ67278.1"/>
    </source>
</evidence>
<organism evidence="6 7">
    <name type="scientific">Polymorphospora rubra</name>
    <dbReference type="NCBI Taxonomy" id="338584"/>
    <lineage>
        <taxon>Bacteria</taxon>
        <taxon>Bacillati</taxon>
        <taxon>Actinomycetota</taxon>
        <taxon>Actinomycetes</taxon>
        <taxon>Micromonosporales</taxon>
        <taxon>Micromonosporaceae</taxon>
        <taxon>Polymorphospora</taxon>
    </lineage>
</organism>
<reference evidence="6" key="1">
    <citation type="submission" date="2020-08" db="EMBL/GenBank/DDBJ databases">
        <title>Whole genome shotgun sequence of Polymorphospora rubra NBRC 101157.</title>
        <authorList>
            <person name="Komaki H."/>
            <person name="Tamura T."/>
        </authorList>
    </citation>
    <scope>NUCLEOTIDE SEQUENCE</scope>
    <source>
        <strain evidence="6">NBRC 101157</strain>
    </source>
</reference>
<comment type="subcellular location">
    <subcellularLocation>
        <location evidence="1">Cell envelope</location>
    </subcellularLocation>
</comment>
<dbReference type="Pfam" id="PF00496">
    <property type="entry name" value="SBP_bac_5"/>
    <property type="match status" value="1"/>
</dbReference>
<sequence>MGLSLVLTACTGNGNSDNGVDESILEHTSTEALAAMVRTDGAPGEPTGTLRIGSWISNGSFDPVAITVIQGQNLHPAYDPLFQINDKYEPLPWLVASWEEPTATSARLTLREDVVFHDGTPFNAEAVKVNLERAAATTTSPNANMYTSIESVTVESEFVALVEFERPYPDFYYNMATPAGMMVSPAAIAQGKDLSREPAGSGGWLWKGDEFAEGSKQVYTANPGYWNPDAVKVSRVEINIYTDPAARLNAYTSGQIDMMTYVPDANKALVETQGSRVFSDLSIATTVVIMDRAGTVVPAFGDPRVRQAIGLLIDRDGFNVAVLGRSGYPAGGFSSPATPWYDESLNQRALDIERARQLLTEAGYPDGFSFQFPSTTSIAPAVVAVQQMLAAGGITMNIVDLPPSEYTAAQRKGEYPASYLIPTAVDIDQWWTRTVSNNGPLNPFKLTDLEDLEKRYVDSLALPTAERAPILKELQAEVINRGVIFPLSLRSRIAAAKEQVVATQQPVLAPEDWALRPHYLWLTR</sequence>
<dbReference type="PANTHER" id="PTHR30290:SF10">
    <property type="entry name" value="PERIPLASMIC OLIGOPEPTIDE-BINDING PROTEIN-RELATED"/>
    <property type="match status" value="1"/>
</dbReference>
<dbReference type="InterPro" id="IPR000914">
    <property type="entry name" value="SBP_5_dom"/>
</dbReference>
<dbReference type="GO" id="GO:0015833">
    <property type="term" value="P:peptide transport"/>
    <property type="evidence" value="ECO:0007669"/>
    <property type="project" value="TreeGrafter"/>
</dbReference>
<dbReference type="RefSeq" id="WP_212816626.1">
    <property type="nucleotide sequence ID" value="NZ_AP023359.1"/>
</dbReference>
<dbReference type="AlphaFoldDB" id="A0A810N695"/>
<dbReference type="Gene3D" id="3.40.190.10">
    <property type="entry name" value="Periplasmic binding protein-like II"/>
    <property type="match status" value="1"/>
</dbReference>
<dbReference type="GO" id="GO:1904680">
    <property type="term" value="F:peptide transmembrane transporter activity"/>
    <property type="evidence" value="ECO:0007669"/>
    <property type="project" value="TreeGrafter"/>
</dbReference>
<dbReference type="GO" id="GO:0030313">
    <property type="term" value="C:cell envelope"/>
    <property type="evidence" value="ECO:0007669"/>
    <property type="project" value="UniProtKB-SubCell"/>
</dbReference>
<dbReference type="KEGG" id="pry:Prubr_42990"/>
<accession>A0A810N695</accession>
<keyword evidence="3" id="KW-0813">Transport</keyword>
<dbReference type="Proteomes" id="UP000680866">
    <property type="component" value="Chromosome"/>
</dbReference>